<dbReference type="InterPro" id="IPR055298">
    <property type="entry name" value="AtLOH3-like"/>
</dbReference>
<name>A0A072VMU0_MEDTR</name>
<reference evidence="1 3" key="2">
    <citation type="journal article" date="2014" name="BMC Genomics">
        <title>An improved genome release (version Mt4.0) for the model legume Medicago truncatula.</title>
        <authorList>
            <person name="Tang H."/>
            <person name="Krishnakumar V."/>
            <person name="Bidwell S."/>
            <person name="Rosen B."/>
            <person name="Chan A."/>
            <person name="Zhou S."/>
            <person name="Gentzbittel L."/>
            <person name="Childs K.L."/>
            <person name="Yandell M."/>
            <person name="Gundlach H."/>
            <person name="Mayer K.F."/>
            <person name="Schwartz D.C."/>
            <person name="Town C.D."/>
        </authorList>
    </citation>
    <scope>GENOME REANNOTATION</scope>
    <source>
        <strain evidence="1">A17</strain>
        <strain evidence="2 3">cv. Jemalong A17</strain>
    </source>
</reference>
<dbReference type="Proteomes" id="UP000002051">
    <property type="component" value="Unassembled WGS sequence"/>
</dbReference>
<evidence type="ECO:0000313" key="1">
    <source>
        <dbReference type="EMBL" id="KEH42921.1"/>
    </source>
</evidence>
<accession>A0A072VMU0</accession>
<dbReference type="EnsemblPlants" id="KEH42921">
    <property type="protein sequence ID" value="KEH42921"/>
    <property type="gene ID" value="MTR_1g078060"/>
</dbReference>
<organism evidence="1 3">
    <name type="scientific">Medicago truncatula</name>
    <name type="common">Barrel medic</name>
    <name type="synonym">Medicago tribuloides</name>
    <dbReference type="NCBI Taxonomy" id="3880"/>
    <lineage>
        <taxon>Eukaryota</taxon>
        <taxon>Viridiplantae</taxon>
        <taxon>Streptophyta</taxon>
        <taxon>Embryophyta</taxon>
        <taxon>Tracheophyta</taxon>
        <taxon>Spermatophyta</taxon>
        <taxon>Magnoliopsida</taxon>
        <taxon>eudicotyledons</taxon>
        <taxon>Gunneridae</taxon>
        <taxon>Pentapetalae</taxon>
        <taxon>rosids</taxon>
        <taxon>fabids</taxon>
        <taxon>Fabales</taxon>
        <taxon>Fabaceae</taxon>
        <taxon>Papilionoideae</taxon>
        <taxon>50 kb inversion clade</taxon>
        <taxon>NPAAA clade</taxon>
        <taxon>Hologalegina</taxon>
        <taxon>IRL clade</taxon>
        <taxon>Trifolieae</taxon>
        <taxon>Medicago</taxon>
    </lineage>
</organism>
<dbReference type="AlphaFoldDB" id="A0A072VMU0"/>
<dbReference type="HOGENOM" id="CLU_006175_3_1_1"/>
<evidence type="ECO:0000313" key="3">
    <source>
        <dbReference type="Proteomes" id="UP000002051"/>
    </source>
</evidence>
<sequence length="153" mass="17761">MRNEGWKKLIYKVIKICNKHDIDVPNMDAPYVQRKKVRQHSSTSSISNLHKFKNDGLFGVLDLHLHELNARFGEENTELLQCVSCLNPAKSFAPFDVNKLLRMVEIYPNDFIDVLEVALHHQLRNYVINVQSNLKFAKFKMTFRSLSKTSGNK</sequence>
<dbReference type="PANTHER" id="PTHR11697">
    <property type="entry name" value="GENERAL TRANSCRIPTION FACTOR 2-RELATED ZINC FINGER PROTEIN"/>
    <property type="match status" value="1"/>
</dbReference>
<proteinExistence type="predicted"/>
<reference evidence="1 3" key="1">
    <citation type="journal article" date="2011" name="Nature">
        <title>The Medicago genome provides insight into the evolution of rhizobial symbioses.</title>
        <authorList>
            <person name="Young N.D."/>
            <person name="Debelle F."/>
            <person name="Oldroyd G.E."/>
            <person name="Geurts R."/>
            <person name="Cannon S.B."/>
            <person name="Udvardi M.K."/>
            <person name="Benedito V.A."/>
            <person name="Mayer K.F."/>
            <person name="Gouzy J."/>
            <person name="Schoof H."/>
            <person name="Van de Peer Y."/>
            <person name="Proost S."/>
            <person name="Cook D.R."/>
            <person name="Meyers B.C."/>
            <person name="Spannagl M."/>
            <person name="Cheung F."/>
            <person name="De Mita S."/>
            <person name="Krishnakumar V."/>
            <person name="Gundlach H."/>
            <person name="Zhou S."/>
            <person name="Mudge J."/>
            <person name="Bharti A.K."/>
            <person name="Murray J.D."/>
            <person name="Naoumkina M.A."/>
            <person name="Rosen B."/>
            <person name="Silverstein K.A."/>
            <person name="Tang H."/>
            <person name="Rombauts S."/>
            <person name="Zhao P.X."/>
            <person name="Zhou P."/>
            <person name="Barbe V."/>
            <person name="Bardou P."/>
            <person name="Bechner M."/>
            <person name="Bellec A."/>
            <person name="Berger A."/>
            <person name="Berges H."/>
            <person name="Bidwell S."/>
            <person name="Bisseling T."/>
            <person name="Choisne N."/>
            <person name="Couloux A."/>
            <person name="Denny R."/>
            <person name="Deshpande S."/>
            <person name="Dai X."/>
            <person name="Doyle J.J."/>
            <person name="Dudez A.M."/>
            <person name="Farmer A.D."/>
            <person name="Fouteau S."/>
            <person name="Franken C."/>
            <person name="Gibelin C."/>
            <person name="Gish J."/>
            <person name="Goldstein S."/>
            <person name="Gonzalez A.J."/>
            <person name="Green P.J."/>
            <person name="Hallab A."/>
            <person name="Hartog M."/>
            <person name="Hua A."/>
            <person name="Humphray S.J."/>
            <person name="Jeong D.H."/>
            <person name="Jing Y."/>
            <person name="Jocker A."/>
            <person name="Kenton S.M."/>
            <person name="Kim D.J."/>
            <person name="Klee K."/>
            <person name="Lai H."/>
            <person name="Lang C."/>
            <person name="Lin S."/>
            <person name="Macmil S.L."/>
            <person name="Magdelenat G."/>
            <person name="Matthews L."/>
            <person name="McCorrison J."/>
            <person name="Monaghan E.L."/>
            <person name="Mun J.H."/>
            <person name="Najar F.Z."/>
            <person name="Nicholson C."/>
            <person name="Noirot C."/>
            <person name="O'Bleness M."/>
            <person name="Paule C.R."/>
            <person name="Poulain J."/>
            <person name="Prion F."/>
            <person name="Qin B."/>
            <person name="Qu C."/>
            <person name="Retzel E.F."/>
            <person name="Riddle C."/>
            <person name="Sallet E."/>
            <person name="Samain S."/>
            <person name="Samson N."/>
            <person name="Sanders I."/>
            <person name="Saurat O."/>
            <person name="Scarpelli C."/>
            <person name="Schiex T."/>
            <person name="Segurens B."/>
            <person name="Severin A.J."/>
            <person name="Sherrier D.J."/>
            <person name="Shi R."/>
            <person name="Sims S."/>
            <person name="Singer S.R."/>
            <person name="Sinharoy S."/>
            <person name="Sterck L."/>
            <person name="Viollet A."/>
            <person name="Wang B.B."/>
            <person name="Wang K."/>
            <person name="Wang M."/>
            <person name="Wang X."/>
            <person name="Warfsmann J."/>
            <person name="Weissenbach J."/>
            <person name="White D.D."/>
            <person name="White J.D."/>
            <person name="Wiley G.B."/>
            <person name="Wincker P."/>
            <person name="Xing Y."/>
            <person name="Yang L."/>
            <person name="Yao Z."/>
            <person name="Ying F."/>
            <person name="Zhai J."/>
            <person name="Zhou L."/>
            <person name="Zuber A."/>
            <person name="Denarie J."/>
            <person name="Dixon R.A."/>
            <person name="May G.D."/>
            <person name="Schwartz D.C."/>
            <person name="Rogers J."/>
            <person name="Quetier F."/>
            <person name="Town C.D."/>
            <person name="Roe B.A."/>
        </authorList>
    </citation>
    <scope>NUCLEOTIDE SEQUENCE [LARGE SCALE GENOMIC DNA]</scope>
    <source>
        <strain evidence="1">A17</strain>
        <strain evidence="2 3">cv. Jemalong A17</strain>
    </source>
</reference>
<evidence type="ECO:0000313" key="2">
    <source>
        <dbReference type="EnsemblPlants" id="KEH42921"/>
    </source>
</evidence>
<dbReference type="PANTHER" id="PTHR11697:SF230">
    <property type="entry name" value="ZINC FINGER, MYM DOMAIN CONTAINING 1"/>
    <property type="match status" value="1"/>
</dbReference>
<keyword evidence="3" id="KW-1185">Reference proteome</keyword>
<protein>
    <submittedName>
        <fullName evidence="1">General transcription factor-like zinc finger protein, putative</fullName>
    </submittedName>
</protein>
<dbReference type="STRING" id="3880.A0A072VMU0"/>
<gene>
    <name evidence="1" type="ordered locus">MTR_1g078060</name>
</gene>
<reference evidence="2" key="3">
    <citation type="submission" date="2015-04" db="UniProtKB">
        <authorList>
            <consortium name="EnsemblPlants"/>
        </authorList>
    </citation>
    <scope>IDENTIFICATION</scope>
    <source>
        <strain evidence="2">cv. Jemalong A17</strain>
    </source>
</reference>
<dbReference type="EMBL" id="CM001217">
    <property type="protein sequence ID" value="KEH42921.1"/>
    <property type="molecule type" value="Genomic_DNA"/>
</dbReference>